<keyword evidence="2" id="KW-0812">Transmembrane</keyword>
<evidence type="ECO:0000313" key="4">
    <source>
        <dbReference type="Proteomes" id="UP000199651"/>
    </source>
</evidence>
<feature type="transmembrane region" description="Helical" evidence="2">
    <location>
        <begin position="115"/>
        <end position="136"/>
    </location>
</feature>
<organism evidence="3 4">
    <name type="scientific">Actinokineospora alba</name>
    <dbReference type="NCBI Taxonomy" id="504798"/>
    <lineage>
        <taxon>Bacteria</taxon>
        <taxon>Bacillati</taxon>
        <taxon>Actinomycetota</taxon>
        <taxon>Actinomycetes</taxon>
        <taxon>Pseudonocardiales</taxon>
        <taxon>Pseudonocardiaceae</taxon>
        <taxon>Actinokineospora</taxon>
    </lineage>
</organism>
<accession>A0A1H0Q887</accession>
<evidence type="ECO:0000256" key="1">
    <source>
        <dbReference type="SAM" id="MobiDB-lite"/>
    </source>
</evidence>
<gene>
    <name evidence="3" type="ORF">SAMN05192558_106442</name>
</gene>
<protein>
    <submittedName>
        <fullName evidence="3">Uncharacterized protein</fullName>
    </submittedName>
</protein>
<keyword evidence="4" id="KW-1185">Reference proteome</keyword>
<proteinExistence type="predicted"/>
<dbReference type="STRING" id="504798.SAMN05421871_10610"/>
<reference evidence="4" key="1">
    <citation type="submission" date="2016-10" db="EMBL/GenBank/DDBJ databases">
        <authorList>
            <person name="Varghese N."/>
            <person name="Submissions S."/>
        </authorList>
    </citation>
    <scope>NUCLEOTIDE SEQUENCE [LARGE SCALE GENOMIC DNA]</scope>
    <source>
        <strain evidence="4">IBRC-M 10655</strain>
    </source>
</reference>
<dbReference type="RefSeq" id="WP_091574882.1">
    <property type="nucleotide sequence ID" value="NZ_FNDV01000006.1"/>
</dbReference>
<dbReference type="OrthoDB" id="4566632at2"/>
<keyword evidence="2" id="KW-0472">Membrane</keyword>
<dbReference type="Proteomes" id="UP000199651">
    <property type="component" value="Unassembled WGS sequence"/>
</dbReference>
<feature type="region of interest" description="Disordered" evidence="1">
    <location>
        <begin position="143"/>
        <end position="162"/>
    </location>
</feature>
<dbReference type="AlphaFoldDB" id="A0A1H0Q887"/>
<dbReference type="EMBL" id="FNJB01000006">
    <property type="protein sequence ID" value="SDP13245.1"/>
    <property type="molecule type" value="Genomic_DNA"/>
</dbReference>
<keyword evidence="2" id="KW-1133">Transmembrane helix</keyword>
<evidence type="ECO:0000256" key="2">
    <source>
        <dbReference type="SAM" id="Phobius"/>
    </source>
</evidence>
<evidence type="ECO:0000313" key="3">
    <source>
        <dbReference type="EMBL" id="SDP13245.1"/>
    </source>
</evidence>
<sequence length="253" mass="26163">MTDGTRGTGIPDRSPWSVDLLADLHAGVLDPRESAQLWAQVNTDPQARAIIDALDSVKDGLEQLRDAPAPPMPAQFAARLDAALDTEARRAFGGQQAGAPVIDLAEARRKRSRRMAWGVGALTAAAAAVAVTVTVLPGAKQTTDGVAAPVPSASEGTNAEPPLAVKSEDIGSVAGQLGGKKEYGPLKDQAGLDKCIVARGLDPAKAQTIGVRPVTLDGKPGVMAMLTTGEATKFRILVVEGNCTELFNGTIGR</sequence>
<name>A0A1H0Q887_9PSEU</name>